<sequence>MQTLRAVGSAFSFRWSGGRSGLGRETALPAILQSRFRGPTRQEGPPRVPSVLHRLREAGFSATRPFPANKRESQRAQQQPESAAATQQQQQQQQQVFSASRSAPSVFSSSAARFPGASRGFPRAAAASQFSPAQFFSTDSSVPDFYSILGVKRNATQDELKKAYRQTALRWHPDRNPNNREEAGKRFREASEAFETLSDPAKRAQYDASLEASFRRPGVEADRRFLWPPHGRGSGAFVSQSLRRSFFGTNSAAGAEPESRFPLGRRGAAAAARGREPEVGTQVSYFSRNGRVVERRTTTRRFPGGGIQTETTERDLGPDASAGAEAPRAARGAQRPRQPNSSFEEWLHTGAQHRPPERRDSQLASPLQQMLLVAREYAKLTWKLIKLSALRAVARAVVRFVTHVLTRRR</sequence>
<feature type="region of interest" description="Disordered" evidence="1">
    <location>
        <begin position="61"/>
        <end position="101"/>
    </location>
</feature>
<dbReference type="GeneID" id="25477459"/>
<gene>
    <name evidence="3" type="ORF">ENH_00073290</name>
</gene>
<feature type="domain" description="J" evidence="2">
    <location>
        <begin position="144"/>
        <end position="210"/>
    </location>
</feature>
<dbReference type="InterPro" id="IPR001623">
    <property type="entry name" value="DnaJ_domain"/>
</dbReference>
<evidence type="ECO:0000313" key="3">
    <source>
        <dbReference type="EMBL" id="CDJ69702.1"/>
    </source>
</evidence>
<protein>
    <submittedName>
        <fullName evidence="3">DnaJ domain-containing protein, putative</fullName>
    </submittedName>
</protein>
<dbReference type="EMBL" id="HG725774">
    <property type="protein sequence ID" value="CDJ69702.1"/>
    <property type="molecule type" value="Genomic_DNA"/>
</dbReference>
<dbReference type="GO" id="GO:0051087">
    <property type="term" value="F:protein-folding chaperone binding"/>
    <property type="evidence" value="ECO:0007669"/>
    <property type="project" value="TreeGrafter"/>
</dbReference>
<dbReference type="OrthoDB" id="10250354at2759"/>
<dbReference type="PROSITE" id="PS00636">
    <property type="entry name" value="DNAJ_1"/>
    <property type="match status" value="1"/>
</dbReference>
<evidence type="ECO:0000313" key="4">
    <source>
        <dbReference type="Proteomes" id="UP000030754"/>
    </source>
</evidence>
<reference evidence="3" key="1">
    <citation type="submission" date="2013-10" db="EMBL/GenBank/DDBJ databases">
        <title>Genomic analysis of the causative agents of coccidiosis in chickens.</title>
        <authorList>
            <person name="Reid A.J."/>
            <person name="Blake D."/>
            <person name="Billington K."/>
            <person name="Browne H."/>
            <person name="Dunn M."/>
            <person name="Hung S."/>
            <person name="Kawahara F."/>
            <person name="Miranda-Saavedra D."/>
            <person name="Mourier T."/>
            <person name="Nagra H."/>
            <person name="Otto T.D."/>
            <person name="Rawlings N."/>
            <person name="Sanchez A."/>
            <person name="Sanders M."/>
            <person name="Subramaniam C."/>
            <person name="Tay Y."/>
            <person name="Dear P."/>
            <person name="Doerig C."/>
            <person name="Gruber A."/>
            <person name="Parkinson J."/>
            <person name="Shirley M."/>
            <person name="Wan K.L."/>
            <person name="Berriman M."/>
            <person name="Tomley F."/>
            <person name="Pain A."/>
        </authorList>
    </citation>
    <scope>NUCLEOTIDE SEQUENCE [LARGE SCALE GENOMIC DNA]</scope>
    <source>
        <strain evidence="3">Houghton</strain>
    </source>
</reference>
<dbReference type="PROSITE" id="PS50076">
    <property type="entry name" value="DNAJ_2"/>
    <property type="match status" value="1"/>
</dbReference>
<dbReference type="Pfam" id="PF00226">
    <property type="entry name" value="DnaJ"/>
    <property type="match status" value="1"/>
</dbReference>
<accession>U6N0G9</accession>
<proteinExistence type="predicted"/>
<dbReference type="SMART" id="SM00271">
    <property type="entry name" value="DnaJ"/>
    <property type="match status" value="1"/>
</dbReference>
<dbReference type="CDD" id="cd06257">
    <property type="entry name" value="DnaJ"/>
    <property type="match status" value="1"/>
</dbReference>
<dbReference type="GO" id="GO:0051082">
    <property type="term" value="F:unfolded protein binding"/>
    <property type="evidence" value="ECO:0007669"/>
    <property type="project" value="TreeGrafter"/>
</dbReference>
<dbReference type="RefSeq" id="XP_013438168.1">
    <property type="nucleotide sequence ID" value="XM_013582714.1"/>
</dbReference>
<dbReference type="PRINTS" id="PR00625">
    <property type="entry name" value="JDOMAIN"/>
</dbReference>
<feature type="compositionally biased region" description="Low complexity" evidence="1">
    <location>
        <begin position="76"/>
        <end position="101"/>
    </location>
</feature>
<keyword evidence="4" id="KW-1185">Reference proteome</keyword>
<dbReference type="Proteomes" id="UP000030754">
    <property type="component" value="Unassembled WGS sequence"/>
</dbReference>
<dbReference type="GO" id="GO:0005634">
    <property type="term" value="C:nucleus"/>
    <property type="evidence" value="ECO:0007669"/>
    <property type="project" value="TreeGrafter"/>
</dbReference>
<organism evidence="3 4">
    <name type="scientific">Eimeria necatrix</name>
    <dbReference type="NCBI Taxonomy" id="51315"/>
    <lineage>
        <taxon>Eukaryota</taxon>
        <taxon>Sar</taxon>
        <taxon>Alveolata</taxon>
        <taxon>Apicomplexa</taxon>
        <taxon>Conoidasida</taxon>
        <taxon>Coccidia</taxon>
        <taxon>Eucoccidiorida</taxon>
        <taxon>Eimeriorina</taxon>
        <taxon>Eimeriidae</taxon>
        <taxon>Eimeria</taxon>
    </lineage>
</organism>
<dbReference type="VEuPathDB" id="ToxoDB:ENH_00073290"/>
<dbReference type="AlphaFoldDB" id="U6N0G9"/>
<reference evidence="3" key="2">
    <citation type="submission" date="2013-10" db="EMBL/GenBank/DDBJ databases">
        <authorList>
            <person name="Aslett M."/>
        </authorList>
    </citation>
    <scope>NUCLEOTIDE SEQUENCE [LARGE SCALE GENOMIC DNA]</scope>
    <source>
        <strain evidence="3">Houghton</strain>
    </source>
</reference>
<name>U6N0G9_9EIME</name>
<evidence type="ECO:0000256" key="1">
    <source>
        <dbReference type="SAM" id="MobiDB-lite"/>
    </source>
</evidence>
<dbReference type="PANTHER" id="PTHR43948">
    <property type="entry name" value="DNAJ HOMOLOG SUBFAMILY B"/>
    <property type="match status" value="1"/>
</dbReference>
<dbReference type="Gene3D" id="1.10.287.110">
    <property type="entry name" value="DnaJ domain"/>
    <property type="match status" value="1"/>
</dbReference>
<dbReference type="InterPro" id="IPR036869">
    <property type="entry name" value="J_dom_sf"/>
</dbReference>
<dbReference type="GO" id="GO:0044183">
    <property type="term" value="F:protein folding chaperone"/>
    <property type="evidence" value="ECO:0007669"/>
    <property type="project" value="TreeGrafter"/>
</dbReference>
<feature type="compositionally biased region" description="Low complexity" evidence="1">
    <location>
        <begin position="318"/>
        <end position="339"/>
    </location>
</feature>
<evidence type="ECO:0000259" key="2">
    <source>
        <dbReference type="PROSITE" id="PS50076"/>
    </source>
</evidence>
<dbReference type="GO" id="GO:0005737">
    <property type="term" value="C:cytoplasm"/>
    <property type="evidence" value="ECO:0007669"/>
    <property type="project" value="TreeGrafter"/>
</dbReference>
<dbReference type="SUPFAM" id="SSF46565">
    <property type="entry name" value="Chaperone J-domain"/>
    <property type="match status" value="1"/>
</dbReference>
<feature type="region of interest" description="Disordered" evidence="1">
    <location>
        <begin position="250"/>
        <end position="341"/>
    </location>
</feature>
<dbReference type="InterPro" id="IPR018253">
    <property type="entry name" value="DnaJ_domain_CS"/>
</dbReference>
<dbReference type="PANTHER" id="PTHR43948:SF10">
    <property type="entry name" value="MRJ, ISOFORM E"/>
    <property type="match status" value="1"/>
</dbReference>